<feature type="transmembrane region" description="Helical" evidence="1">
    <location>
        <begin position="381"/>
        <end position="402"/>
    </location>
</feature>
<feature type="transmembrane region" description="Helical" evidence="1">
    <location>
        <begin position="21"/>
        <end position="39"/>
    </location>
</feature>
<keyword evidence="1" id="KW-0812">Transmembrane</keyword>
<feature type="transmembrane region" description="Helical" evidence="1">
    <location>
        <begin position="174"/>
        <end position="191"/>
    </location>
</feature>
<feature type="transmembrane region" description="Helical" evidence="1">
    <location>
        <begin position="326"/>
        <end position="345"/>
    </location>
</feature>
<feature type="transmembrane region" description="Helical" evidence="1">
    <location>
        <begin position="468"/>
        <end position="492"/>
    </location>
</feature>
<evidence type="ECO:0000313" key="2">
    <source>
        <dbReference type="EMBL" id="NUU13957.1"/>
    </source>
</evidence>
<dbReference type="EMBL" id="JABMCE010000074">
    <property type="protein sequence ID" value="NUU13957.1"/>
    <property type="molecule type" value="Genomic_DNA"/>
</dbReference>
<feature type="transmembrane region" description="Helical" evidence="1">
    <location>
        <begin position="116"/>
        <end position="137"/>
    </location>
</feature>
<keyword evidence="1" id="KW-0472">Membrane</keyword>
<feature type="transmembrane region" description="Helical" evidence="1">
    <location>
        <begin position="249"/>
        <end position="272"/>
    </location>
</feature>
<sequence length="520" mass="55050">MTNPIHRTWTRLTGWSAATPWASLTVWAALLFILAASVARSFTYPPLGSADEPAHLDYVVTVWHGHLPVFENGLTYRVPWGVQVPVQWVAQHPPLYYVLLAPIVGPLWDSGHTLTAVMAGRMASAVLIAVAVPASAWAASRCFPGARRLPGATAVVTAFAGIVIQQGSSIYNDALYYPLVVLACGIAGAALRDGITRRLLVAATLVVAAGMTTRLSFGLWAVAVVVALLLARNVRLARDGAPARGRAALVGRIVAAAVPVLAAAAAAGWFYVRNKAITGNFSGRQAEWGIEHARRIVRPIGEIAADGGVWRGLFGIYRGAIDPMNFPTWLILLVPLVLGLAVAVVGSVRRAGRPSAVAADTDRRALRSHGLAAAERRRDRLAGLLVVLMFVAVSALLVITQLDYVAGGGSPNTRYSMTVLPIIAIVMAAGLTGWRPLSGLLVTAWVVAAAFPYWTLVDLHVSGMVPHAALMVRLAFTVSVVAAVACVIGAFLDARRPRGRRFAPAPDADDQDRAAPSSSR</sequence>
<evidence type="ECO:0008006" key="4">
    <source>
        <dbReference type="Google" id="ProtNLM"/>
    </source>
</evidence>
<keyword evidence="3" id="KW-1185">Reference proteome</keyword>
<protein>
    <recommendedName>
        <fullName evidence="4">Glycosyltransferase RgtA/B/C/D-like domain-containing protein</fullName>
    </recommendedName>
</protein>
<keyword evidence="1" id="KW-1133">Transmembrane helix</keyword>
<evidence type="ECO:0000256" key="1">
    <source>
        <dbReference type="SAM" id="Phobius"/>
    </source>
</evidence>
<name>A0ABX2MDX0_9MICO</name>
<reference evidence="2 3" key="1">
    <citation type="submission" date="2020-05" db="EMBL/GenBank/DDBJ databases">
        <title>Genome Sequencing of Type Strains.</title>
        <authorList>
            <person name="Lemaire J.F."/>
            <person name="Inderbitzin P."/>
            <person name="Gregorio O.A."/>
            <person name="Collins S.B."/>
            <person name="Wespe N."/>
            <person name="Knight-Connoni V."/>
        </authorList>
    </citation>
    <scope>NUCLEOTIDE SEQUENCE [LARGE SCALE GENOMIC DNA]</scope>
    <source>
        <strain evidence="2 3">ATCC 19096</strain>
    </source>
</reference>
<dbReference type="Proteomes" id="UP000573001">
    <property type="component" value="Unassembled WGS sequence"/>
</dbReference>
<proteinExistence type="predicted"/>
<feature type="transmembrane region" description="Helical" evidence="1">
    <location>
        <begin position="414"/>
        <end position="432"/>
    </location>
</feature>
<feature type="transmembrane region" description="Helical" evidence="1">
    <location>
        <begin position="439"/>
        <end position="456"/>
    </location>
</feature>
<evidence type="ECO:0000313" key="3">
    <source>
        <dbReference type="Proteomes" id="UP000573001"/>
    </source>
</evidence>
<organism evidence="2 3">
    <name type="scientific">Curtobacterium pusillum</name>
    <dbReference type="NCBI Taxonomy" id="69373"/>
    <lineage>
        <taxon>Bacteria</taxon>
        <taxon>Bacillati</taxon>
        <taxon>Actinomycetota</taxon>
        <taxon>Actinomycetes</taxon>
        <taxon>Micrococcales</taxon>
        <taxon>Microbacteriaceae</taxon>
        <taxon>Curtobacterium</taxon>
    </lineage>
</organism>
<dbReference type="RefSeq" id="WP_175351437.1">
    <property type="nucleotide sequence ID" value="NZ_BAAAWQ010000001.1"/>
</dbReference>
<gene>
    <name evidence="2" type="ORF">HP507_08940</name>
</gene>
<comment type="caution">
    <text evidence="2">The sequence shown here is derived from an EMBL/GenBank/DDBJ whole genome shotgun (WGS) entry which is preliminary data.</text>
</comment>
<accession>A0ABX2MDX0</accession>